<protein>
    <submittedName>
        <fullName evidence="2">DUF2285 domain-containing protein</fullName>
    </submittedName>
</protein>
<accession>A0ABT4VVZ1</accession>
<comment type="caution">
    <text evidence="2">The sequence shown here is derived from an EMBL/GenBank/DDBJ whole genome shotgun (WGS) entry which is preliminary data.</text>
</comment>
<feature type="domain" description="T6SS Transcription factor RovC-like DNA binding" evidence="1">
    <location>
        <begin position="29"/>
        <end position="121"/>
    </location>
</feature>
<reference evidence="2" key="1">
    <citation type="submission" date="2022-11" db="EMBL/GenBank/DDBJ databases">
        <title>Hoeflea poritis sp. nov., isolated from scleractinian coral Porites lutea.</title>
        <authorList>
            <person name="Zhang G."/>
            <person name="Wei Q."/>
            <person name="Cai L."/>
        </authorList>
    </citation>
    <scope>NUCLEOTIDE SEQUENCE</scope>
    <source>
        <strain evidence="2">E7-10</strain>
    </source>
</reference>
<name>A0ABT4VVZ1_9HYPH</name>
<proteinExistence type="predicted"/>
<dbReference type="Pfam" id="PF10074">
    <property type="entry name" value="RovC_DNA-bd"/>
    <property type="match status" value="1"/>
</dbReference>
<dbReference type="EMBL" id="JAPJZH010000040">
    <property type="protein sequence ID" value="MDA4848877.1"/>
    <property type="molecule type" value="Genomic_DNA"/>
</dbReference>
<organism evidence="2 3">
    <name type="scientific">Hoeflea poritis</name>
    <dbReference type="NCBI Taxonomy" id="2993659"/>
    <lineage>
        <taxon>Bacteria</taxon>
        <taxon>Pseudomonadati</taxon>
        <taxon>Pseudomonadota</taxon>
        <taxon>Alphaproteobacteria</taxon>
        <taxon>Hyphomicrobiales</taxon>
        <taxon>Rhizobiaceae</taxon>
        <taxon>Hoeflea</taxon>
    </lineage>
</organism>
<evidence type="ECO:0000313" key="3">
    <source>
        <dbReference type="Proteomes" id="UP001148313"/>
    </source>
</evidence>
<dbReference type="Proteomes" id="UP001148313">
    <property type="component" value="Unassembled WGS sequence"/>
</dbReference>
<dbReference type="InterPro" id="IPR018754">
    <property type="entry name" value="RovC-like_DNA-bd"/>
</dbReference>
<sequence>MKISGSDARSPVQIFVKALWPKHWAGYQLKALESLNALYAGDRFPARLFPQYARGRRLCFVLRALDGSLAGASHREIAEALIGEWRVDSDWTDPGEHLRDRIRRAVRRGHALVDNGYRAFLS</sequence>
<evidence type="ECO:0000259" key="1">
    <source>
        <dbReference type="Pfam" id="PF10074"/>
    </source>
</evidence>
<keyword evidence="3" id="KW-1185">Reference proteome</keyword>
<dbReference type="RefSeq" id="WP_271092761.1">
    <property type="nucleotide sequence ID" value="NZ_JAPJZH010000040.1"/>
</dbReference>
<evidence type="ECO:0000313" key="2">
    <source>
        <dbReference type="EMBL" id="MDA4848877.1"/>
    </source>
</evidence>
<gene>
    <name evidence="2" type="ORF">OOZ53_26265</name>
</gene>